<name>A0ABR4D047_9HELO</name>
<dbReference type="PRINTS" id="PR00081">
    <property type="entry name" value="GDHRDH"/>
</dbReference>
<dbReference type="EMBL" id="JAZHXI010000001">
    <property type="protein sequence ID" value="KAL2075197.1"/>
    <property type="molecule type" value="Genomic_DNA"/>
</dbReference>
<dbReference type="PANTHER" id="PTHR42760:SF37">
    <property type="entry name" value="CLAVALDEHYDE DEHYDROGENASE"/>
    <property type="match status" value="1"/>
</dbReference>
<comment type="similarity">
    <text evidence="1 3">Belongs to the short-chain dehydrogenases/reductases (SDR) family.</text>
</comment>
<dbReference type="SMART" id="SM00822">
    <property type="entry name" value="PKS_KR"/>
    <property type="match status" value="1"/>
</dbReference>
<evidence type="ECO:0000256" key="1">
    <source>
        <dbReference type="ARBA" id="ARBA00006484"/>
    </source>
</evidence>
<dbReference type="CDD" id="cd05233">
    <property type="entry name" value="SDR_c"/>
    <property type="match status" value="1"/>
</dbReference>
<proteinExistence type="inferred from homology"/>
<dbReference type="PANTHER" id="PTHR42760">
    <property type="entry name" value="SHORT-CHAIN DEHYDROGENASES/REDUCTASES FAMILY MEMBER"/>
    <property type="match status" value="1"/>
</dbReference>
<dbReference type="Proteomes" id="UP001595075">
    <property type="component" value="Unassembled WGS sequence"/>
</dbReference>
<dbReference type="InterPro" id="IPR057326">
    <property type="entry name" value="KR_dom"/>
</dbReference>
<evidence type="ECO:0000259" key="4">
    <source>
        <dbReference type="SMART" id="SM00822"/>
    </source>
</evidence>
<dbReference type="SUPFAM" id="SSF51735">
    <property type="entry name" value="NAD(P)-binding Rossmann-fold domains"/>
    <property type="match status" value="1"/>
</dbReference>
<dbReference type="Gene3D" id="3.40.50.720">
    <property type="entry name" value="NAD(P)-binding Rossmann-like Domain"/>
    <property type="match status" value="1"/>
</dbReference>
<evidence type="ECO:0000256" key="2">
    <source>
        <dbReference type="ARBA" id="ARBA00023002"/>
    </source>
</evidence>
<dbReference type="PRINTS" id="PR00080">
    <property type="entry name" value="SDRFAMILY"/>
</dbReference>
<comment type="caution">
    <text evidence="5">The sequence shown here is derived from an EMBL/GenBank/DDBJ whole genome shotgun (WGS) entry which is preliminary data.</text>
</comment>
<dbReference type="InterPro" id="IPR036291">
    <property type="entry name" value="NAD(P)-bd_dom_sf"/>
</dbReference>
<dbReference type="Pfam" id="PF00106">
    <property type="entry name" value="adh_short"/>
    <property type="match status" value="1"/>
</dbReference>
<protein>
    <recommendedName>
        <fullName evidence="4">Ketoreductase domain-containing protein</fullName>
    </recommendedName>
</protein>
<dbReference type="InterPro" id="IPR002347">
    <property type="entry name" value="SDR_fam"/>
</dbReference>
<accession>A0ABR4D047</accession>
<keyword evidence="6" id="KW-1185">Reference proteome</keyword>
<organism evidence="5 6">
    <name type="scientific">Oculimacula yallundae</name>
    <dbReference type="NCBI Taxonomy" id="86028"/>
    <lineage>
        <taxon>Eukaryota</taxon>
        <taxon>Fungi</taxon>
        <taxon>Dikarya</taxon>
        <taxon>Ascomycota</taxon>
        <taxon>Pezizomycotina</taxon>
        <taxon>Leotiomycetes</taxon>
        <taxon>Helotiales</taxon>
        <taxon>Ploettnerulaceae</taxon>
        <taxon>Oculimacula</taxon>
    </lineage>
</organism>
<feature type="domain" description="Ketoreductase" evidence="4">
    <location>
        <begin position="35"/>
        <end position="229"/>
    </location>
</feature>
<keyword evidence="2" id="KW-0560">Oxidoreductase</keyword>
<gene>
    <name evidence="5" type="ORF">VTL71DRAFT_139</name>
</gene>
<evidence type="ECO:0000313" key="5">
    <source>
        <dbReference type="EMBL" id="KAL2075197.1"/>
    </source>
</evidence>
<reference evidence="5 6" key="1">
    <citation type="journal article" date="2024" name="Commun. Biol.">
        <title>Comparative genomic analysis of thermophilic fungi reveals convergent evolutionary adaptations and gene losses.</title>
        <authorList>
            <person name="Steindorff A.S."/>
            <person name="Aguilar-Pontes M.V."/>
            <person name="Robinson A.J."/>
            <person name="Andreopoulos B."/>
            <person name="LaButti K."/>
            <person name="Kuo A."/>
            <person name="Mondo S."/>
            <person name="Riley R."/>
            <person name="Otillar R."/>
            <person name="Haridas S."/>
            <person name="Lipzen A."/>
            <person name="Grimwood J."/>
            <person name="Schmutz J."/>
            <person name="Clum A."/>
            <person name="Reid I.D."/>
            <person name="Moisan M.C."/>
            <person name="Butler G."/>
            <person name="Nguyen T.T.M."/>
            <person name="Dewar K."/>
            <person name="Conant G."/>
            <person name="Drula E."/>
            <person name="Henrissat B."/>
            <person name="Hansel C."/>
            <person name="Singer S."/>
            <person name="Hutchinson M.I."/>
            <person name="de Vries R.P."/>
            <person name="Natvig D.O."/>
            <person name="Powell A.J."/>
            <person name="Tsang A."/>
            <person name="Grigoriev I.V."/>
        </authorList>
    </citation>
    <scope>NUCLEOTIDE SEQUENCE [LARGE SCALE GENOMIC DNA]</scope>
    <source>
        <strain evidence="5 6">CBS 494.80</strain>
    </source>
</reference>
<sequence>MAAPPHTGFNFVDTIHNDIYHAIDPTKADLSQPSKVVLVTGAGRGIGRSIALRYAESGVAHIVICARTASELDSVEQAIESTNPAVKVTKFSLDITNEKDVAAAAESVKKDIGRLDVLVNNAGISEPWTPIADSNIDDWWRTWTVSVKGTYVMLKYFLPLLEQTASQKSVTVDVVNISSIGAHIIVPGASAYQTSRLALLRLTEFVDVEYGAKGVNCVAVHPGGVVTDLSRNVKEIQAALIDSPELCGGFVVWLTKGAKTWLAGRYLAATWDVDELESKRDEIVKGDKLKVKMVI</sequence>
<evidence type="ECO:0000313" key="6">
    <source>
        <dbReference type="Proteomes" id="UP001595075"/>
    </source>
</evidence>
<evidence type="ECO:0000256" key="3">
    <source>
        <dbReference type="RuleBase" id="RU000363"/>
    </source>
</evidence>